<evidence type="ECO:0000256" key="1">
    <source>
        <dbReference type="ARBA" id="ARBA00004141"/>
    </source>
</evidence>
<dbReference type="KEGG" id="dfi:AXF13_00035"/>
<evidence type="ECO:0000256" key="6">
    <source>
        <dbReference type="SAM" id="Phobius"/>
    </source>
</evidence>
<feature type="transmembrane region" description="Helical" evidence="6">
    <location>
        <begin position="82"/>
        <end position="104"/>
    </location>
</feature>
<dbReference type="EMBL" id="CP014229">
    <property type="protein sequence ID" value="AMD88638.1"/>
    <property type="molecule type" value="Genomic_DNA"/>
</dbReference>
<protein>
    <submittedName>
        <fullName evidence="8">Sulfate permease</fullName>
    </submittedName>
</protein>
<organism evidence="8 9">
    <name type="scientific">Desulfovibrio fairfieldensis</name>
    <dbReference type="NCBI Taxonomy" id="44742"/>
    <lineage>
        <taxon>Bacteria</taxon>
        <taxon>Pseudomonadati</taxon>
        <taxon>Thermodesulfobacteriota</taxon>
        <taxon>Desulfovibrionia</taxon>
        <taxon>Desulfovibrionales</taxon>
        <taxon>Desulfovibrionaceae</taxon>
        <taxon>Desulfovibrio</taxon>
    </lineage>
</organism>
<feature type="domain" description="STAS" evidence="7">
    <location>
        <begin position="444"/>
        <end position="556"/>
    </location>
</feature>
<keyword evidence="3 6" id="KW-1133">Transmembrane helix</keyword>
<feature type="transmembrane region" description="Helical" evidence="6">
    <location>
        <begin position="138"/>
        <end position="156"/>
    </location>
</feature>
<gene>
    <name evidence="8" type="ORF">AXF13_00035</name>
</gene>
<dbReference type="InterPro" id="IPR036513">
    <property type="entry name" value="STAS_dom_sf"/>
</dbReference>
<evidence type="ECO:0000256" key="5">
    <source>
        <dbReference type="SAM" id="MobiDB-lite"/>
    </source>
</evidence>
<name>A0A109W3F7_9BACT</name>
<evidence type="ECO:0000256" key="2">
    <source>
        <dbReference type="ARBA" id="ARBA00022692"/>
    </source>
</evidence>
<dbReference type="InterPro" id="IPR002645">
    <property type="entry name" value="STAS_dom"/>
</dbReference>
<dbReference type="InterPro" id="IPR011547">
    <property type="entry name" value="SLC26A/SulP_dom"/>
</dbReference>
<dbReference type="GO" id="GO:0055085">
    <property type="term" value="P:transmembrane transport"/>
    <property type="evidence" value="ECO:0007669"/>
    <property type="project" value="InterPro"/>
</dbReference>
<reference evidence="9" key="1">
    <citation type="submission" date="2016-02" db="EMBL/GenBank/DDBJ databases">
        <authorList>
            <person name="Holder M.E."/>
            <person name="Ajami N.J."/>
            <person name="Petrosino J.F."/>
        </authorList>
    </citation>
    <scope>NUCLEOTIDE SEQUENCE [LARGE SCALE GENOMIC DNA]</scope>
    <source>
        <strain evidence="9">CCUG 45958</strain>
    </source>
</reference>
<evidence type="ECO:0000256" key="4">
    <source>
        <dbReference type="ARBA" id="ARBA00023136"/>
    </source>
</evidence>
<dbReference type="PROSITE" id="PS50801">
    <property type="entry name" value="STAS"/>
    <property type="match status" value="1"/>
</dbReference>
<dbReference type="Proteomes" id="UP000069241">
    <property type="component" value="Chromosome"/>
</dbReference>
<comment type="subcellular location">
    <subcellularLocation>
        <location evidence="1">Membrane</location>
        <topology evidence="1">Multi-pass membrane protein</topology>
    </subcellularLocation>
</comment>
<evidence type="ECO:0000313" key="9">
    <source>
        <dbReference type="Proteomes" id="UP000069241"/>
    </source>
</evidence>
<feature type="transmembrane region" description="Helical" evidence="6">
    <location>
        <begin position="238"/>
        <end position="259"/>
    </location>
</feature>
<feature type="transmembrane region" description="Helical" evidence="6">
    <location>
        <begin position="213"/>
        <end position="231"/>
    </location>
</feature>
<feature type="transmembrane region" description="Helical" evidence="6">
    <location>
        <begin position="265"/>
        <end position="284"/>
    </location>
</feature>
<dbReference type="AlphaFoldDB" id="A0A109W3F7"/>
<feature type="transmembrane region" description="Helical" evidence="6">
    <location>
        <begin position="111"/>
        <end position="132"/>
    </location>
</feature>
<dbReference type="PANTHER" id="PTHR11814">
    <property type="entry name" value="SULFATE TRANSPORTER"/>
    <property type="match status" value="1"/>
</dbReference>
<feature type="transmembrane region" description="Helical" evidence="6">
    <location>
        <begin position="27"/>
        <end position="47"/>
    </location>
</feature>
<keyword evidence="2 6" id="KW-0812">Transmembrane</keyword>
<dbReference type="Pfam" id="PF01740">
    <property type="entry name" value="STAS"/>
    <property type="match status" value="1"/>
</dbReference>
<evidence type="ECO:0000256" key="3">
    <source>
        <dbReference type="ARBA" id="ARBA00022989"/>
    </source>
</evidence>
<feature type="region of interest" description="Disordered" evidence="5">
    <location>
        <begin position="570"/>
        <end position="590"/>
    </location>
</feature>
<dbReference type="Gene3D" id="3.30.750.24">
    <property type="entry name" value="STAS domain"/>
    <property type="match status" value="1"/>
</dbReference>
<dbReference type="CDD" id="cd07042">
    <property type="entry name" value="STAS_SulP_like_sulfate_transporter"/>
    <property type="match status" value="1"/>
</dbReference>
<evidence type="ECO:0000313" key="8">
    <source>
        <dbReference type="EMBL" id="AMD88638.1"/>
    </source>
</evidence>
<keyword evidence="4 6" id="KW-0472">Membrane</keyword>
<sequence length="590" mass="62868">MHMRVRSFFPFLPTLQSYTRGDLRADIMAAATVTPMAIPQAMAYALMAGVHPQYGIYACMLPVIMAALWGCSRFMAAGPTNAISVVLFSTMATVSVGGATLASLPEAARMPYIFALALLCGLIQLGMGLARIGDLANYISHSVMVAFGSGLAFLIAGSQLKTALGLPGAQPSGFFPQLWLVIEHIREVNPWSLGLTALTIALILTLNRALSRHFPSILAALALATLAGMVLDVRSRGVALAGAIPSIIPPLSLPAAFSLSLFRDLFMPALAIALLGAVQSLAIGKQMAGIRGDKFDGSQELIGQGLANIAAGLTSGIPGCGSFTRSAPMVALGARTRMASVFSGLLALPMLFVLAPMISRLPMPALAGVLLLISVQTLDLRAIRLCLVATRVDRAVLLLTFAATLLLDLEQAIFVGVLVSLLLYIYKTSHPRVIRLRPDDPLLRNAPPDMPPGVAVYVIEGTLFFGAIHELERQLEEEDREPARLVVLSLTRVFWLDASGAHALEQFVERCYARSLPVILVVGSRNVRDILRRTGILEHLSAGFVADTMDQGLQLASNLLQRITCRGDDCELPPAAQPQETASGPSPTPR</sequence>
<feature type="transmembrane region" description="Helical" evidence="6">
    <location>
        <begin position="339"/>
        <end position="359"/>
    </location>
</feature>
<dbReference type="InterPro" id="IPR001902">
    <property type="entry name" value="SLC26A/SulP_fam"/>
</dbReference>
<feature type="compositionally biased region" description="Polar residues" evidence="5">
    <location>
        <begin position="578"/>
        <end position="590"/>
    </location>
</feature>
<proteinExistence type="predicted"/>
<keyword evidence="9" id="KW-1185">Reference proteome</keyword>
<dbReference type="STRING" id="44742.AXF13_00035"/>
<accession>A0A109W3F7</accession>
<dbReference type="Pfam" id="PF00916">
    <property type="entry name" value="Sulfate_transp"/>
    <property type="match status" value="1"/>
</dbReference>
<feature type="transmembrane region" description="Helical" evidence="6">
    <location>
        <begin position="54"/>
        <end position="76"/>
    </location>
</feature>
<feature type="transmembrane region" description="Helical" evidence="6">
    <location>
        <begin position="395"/>
        <end position="426"/>
    </location>
</feature>
<dbReference type="SUPFAM" id="SSF52091">
    <property type="entry name" value="SpoIIaa-like"/>
    <property type="match status" value="1"/>
</dbReference>
<evidence type="ECO:0000259" key="7">
    <source>
        <dbReference type="PROSITE" id="PS50801"/>
    </source>
</evidence>
<dbReference type="GO" id="GO:0016020">
    <property type="term" value="C:membrane"/>
    <property type="evidence" value="ECO:0007669"/>
    <property type="project" value="UniProtKB-SubCell"/>
</dbReference>